<gene>
    <name evidence="2" type="ORF">SAMN04487772_101203</name>
</gene>
<dbReference type="EMBL" id="FOHN01000001">
    <property type="protein sequence ID" value="SES64954.1"/>
    <property type="molecule type" value="Genomic_DNA"/>
</dbReference>
<keyword evidence="3" id="KW-1185">Reference proteome</keyword>
<proteinExistence type="predicted"/>
<accession>A0A1H9Y812</accession>
<protein>
    <recommendedName>
        <fullName evidence="1">DUF6906 domain-containing protein</fullName>
    </recommendedName>
</protein>
<dbReference type="AlphaFoldDB" id="A0A1H9Y812"/>
<name>A0A1H9Y812_9FIRM</name>
<evidence type="ECO:0000313" key="3">
    <source>
        <dbReference type="Proteomes" id="UP000199800"/>
    </source>
</evidence>
<dbReference type="Proteomes" id="UP000199800">
    <property type="component" value="Unassembled WGS sequence"/>
</dbReference>
<dbReference type="InterPro" id="IPR054201">
    <property type="entry name" value="DUF6906"/>
</dbReference>
<evidence type="ECO:0000313" key="2">
    <source>
        <dbReference type="EMBL" id="SES64954.1"/>
    </source>
</evidence>
<reference evidence="2 3" key="1">
    <citation type="submission" date="2016-10" db="EMBL/GenBank/DDBJ databases">
        <authorList>
            <person name="de Groot N.N."/>
        </authorList>
    </citation>
    <scope>NUCLEOTIDE SEQUENCE [LARGE SCALE GENOMIC DNA]</scope>
    <source>
        <strain evidence="2 3">DSM 1801</strain>
    </source>
</reference>
<organism evidence="2 3">
    <name type="scientific">[Clostridium] polysaccharolyticum</name>
    <dbReference type="NCBI Taxonomy" id="29364"/>
    <lineage>
        <taxon>Bacteria</taxon>
        <taxon>Bacillati</taxon>
        <taxon>Bacillota</taxon>
        <taxon>Clostridia</taxon>
        <taxon>Lachnospirales</taxon>
        <taxon>Lachnospiraceae</taxon>
    </lineage>
</organism>
<dbReference type="STRING" id="29364.SAMN04487772_101203"/>
<evidence type="ECO:0000259" key="1">
    <source>
        <dbReference type="Pfam" id="PF21847"/>
    </source>
</evidence>
<sequence>MAKKRAIRPTRKQKELLKLNRLVPENWLVVNEQDGMLNIINKTTQKVRSVKTMLK</sequence>
<feature type="domain" description="DUF6906" evidence="1">
    <location>
        <begin position="3"/>
        <end position="51"/>
    </location>
</feature>
<dbReference type="RefSeq" id="WP_177180565.1">
    <property type="nucleotide sequence ID" value="NZ_FOHN01000001.1"/>
</dbReference>
<dbReference type="Pfam" id="PF21847">
    <property type="entry name" value="DUF6906"/>
    <property type="match status" value="1"/>
</dbReference>